<name>A0A0B1T5M9_OESDE</name>
<proteinExistence type="predicted"/>
<keyword evidence="2" id="KW-0732">Signal</keyword>
<dbReference type="AlphaFoldDB" id="A0A0B1T5M9"/>
<organism evidence="3 4">
    <name type="scientific">Oesophagostomum dentatum</name>
    <name type="common">Nodular worm</name>
    <dbReference type="NCBI Taxonomy" id="61180"/>
    <lineage>
        <taxon>Eukaryota</taxon>
        <taxon>Metazoa</taxon>
        <taxon>Ecdysozoa</taxon>
        <taxon>Nematoda</taxon>
        <taxon>Chromadorea</taxon>
        <taxon>Rhabditida</taxon>
        <taxon>Rhabditina</taxon>
        <taxon>Rhabditomorpha</taxon>
        <taxon>Strongyloidea</taxon>
        <taxon>Strongylidae</taxon>
        <taxon>Oesophagostomum</taxon>
    </lineage>
</organism>
<accession>A0A0B1T5M9</accession>
<evidence type="ECO:0000313" key="3">
    <source>
        <dbReference type="EMBL" id="KHJ90660.1"/>
    </source>
</evidence>
<dbReference type="EMBL" id="KN552801">
    <property type="protein sequence ID" value="KHJ90660.1"/>
    <property type="molecule type" value="Genomic_DNA"/>
</dbReference>
<feature type="region of interest" description="Disordered" evidence="1">
    <location>
        <begin position="33"/>
        <end position="72"/>
    </location>
</feature>
<dbReference type="Proteomes" id="UP000053660">
    <property type="component" value="Unassembled WGS sequence"/>
</dbReference>
<evidence type="ECO:0008006" key="5">
    <source>
        <dbReference type="Google" id="ProtNLM"/>
    </source>
</evidence>
<feature type="signal peptide" evidence="2">
    <location>
        <begin position="1"/>
        <end position="17"/>
    </location>
</feature>
<sequence>MFLRVLLLLMFLSAFETRHVVTKRGGNAYGDELVMPSGGAPKTAPLPEQPPAVVSQPPPAEETKVVESGYRA</sequence>
<reference evidence="3 4" key="1">
    <citation type="submission" date="2014-03" db="EMBL/GenBank/DDBJ databases">
        <title>Draft genome of the hookworm Oesophagostomum dentatum.</title>
        <authorList>
            <person name="Mitreva M."/>
        </authorList>
    </citation>
    <scope>NUCLEOTIDE SEQUENCE [LARGE SCALE GENOMIC DNA]</scope>
    <source>
        <strain evidence="3 4">OD-Hann</strain>
    </source>
</reference>
<keyword evidence="4" id="KW-1185">Reference proteome</keyword>
<evidence type="ECO:0000256" key="1">
    <source>
        <dbReference type="SAM" id="MobiDB-lite"/>
    </source>
</evidence>
<gene>
    <name evidence="3" type="ORF">OESDEN_09493</name>
</gene>
<evidence type="ECO:0000256" key="2">
    <source>
        <dbReference type="SAM" id="SignalP"/>
    </source>
</evidence>
<protein>
    <recommendedName>
        <fullName evidence="5">Secreted protein</fullName>
    </recommendedName>
</protein>
<feature type="chain" id="PRO_5002065598" description="Secreted protein" evidence="2">
    <location>
        <begin position="18"/>
        <end position="72"/>
    </location>
</feature>
<evidence type="ECO:0000313" key="4">
    <source>
        <dbReference type="Proteomes" id="UP000053660"/>
    </source>
</evidence>